<dbReference type="PANTHER" id="PTHR39431">
    <property type="entry name" value="FRPA/C-RELATED PROTEIN"/>
    <property type="match status" value="1"/>
</dbReference>
<feature type="region of interest" description="Disordered" evidence="1">
    <location>
        <begin position="99"/>
        <end position="118"/>
    </location>
</feature>
<evidence type="ECO:0000313" key="3">
    <source>
        <dbReference type="EMBL" id="PRQ03782.1"/>
    </source>
</evidence>
<dbReference type="Proteomes" id="UP000238823">
    <property type="component" value="Unassembled WGS sequence"/>
</dbReference>
<protein>
    <recommendedName>
        <fullName evidence="5">Hemolysin-type calcium binding protein</fullName>
    </recommendedName>
</protein>
<organism evidence="3 4">
    <name type="scientific">Enhygromyxa salina</name>
    <dbReference type="NCBI Taxonomy" id="215803"/>
    <lineage>
        <taxon>Bacteria</taxon>
        <taxon>Pseudomonadati</taxon>
        <taxon>Myxococcota</taxon>
        <taxon>Polyangia</taxon>
        <taxon>Nannocystales</taxon>
        <taxon>Nannocystaceae</taxon>
        <taxon>Enhygromyxa</taxon>
    </lineage>
</organism>
<dbReference type="RefSeq" id="WP_106092138.1">
    <property type="nucleotide sequence ID" value="NZ_PVNL01000107.1"/>
</dbReference>
<sequence length="315" mass="33419">MKTPRLTSILSCALLASLTLAGCDRTIETLDSGGPLDAMGAPSDGDSETPTGDACSVPGEAITCGDDESTAYCSLIESEQALQFGPCLTLEERECEPGDWKHVPGPAAPPVDEEEDWGDPCSGTDYLCEIEGGVPYWAEQYCDTPLVLSFDASPVEMIAAESTPAATFDISMRDDSCISTDWPSAVTPWLVVDLDGNGSIDGGHELFGSGTSLVDGSHARNGFAALAEFDADGDDDVDGADPRFAELMLWRDWDADRVSTPDELTSLLDSGVERLPVEFEIAVECDERGNCGVQRAAFEHSGGVGELVDVYLTCH</sequence>
<keyword evidence="2" id="KW-0732">Signal</keyword>
<gene>
    <name evidence="3" type="ORF">ENSA7_52490</name>
</gene>
<evidence type="ECO:0000313" key="4">
    <source>
        <dbReference type="Proteomes" id="UP000238823"/>
    </source>
</evidence>
<dbReference type="EMBL" id="PVNL01000107">
    <property type="protein sequence ID" value="PRQ03782.1"/>
    <property type="molecule type" value="Genomic_DNA"/>
</dbReference>
<comment type="caution">
    <text evidence="3">The sequence shown here is derived from an EMBL/GenBank/DDBJ whole genome shotgun (WGS) entry which is preliminary data.</text>
</comment>
<dbReference type="OrthoDB" id="9773411at2"/>
<reference evidence="3 4" key="1">
    <citation type="submission" date="2018-03" db="EMBL/GenBank/DDBJ databases">
        <title>Draft Genome Sequences of the Obligatory Marine Myxobacteria Enhygromyxa salina SWB007.</title>
        <authorList>
            <person name="Poehlein A."/>
            <person name="Moghaddam J.A."/>
            <person name="Harms H."/>
            <person name="Alanjari M."/>
            <person name="Koenig G.M."/>
            <person name="Daniel R."/>
            <person name="Schaeberle T.F."/>
        </authorList>
    </citation>
    <scope>NUCLEOTIDE SEQUENCE [LARGE SCALE GENOMIC DNA]</scope>
    <source>
        <strain evidence="3 4">SWB007</strain>
    </source>
</reference>
<name>A0A2S9YFH2_9BACT</name>
<feature type="signal peptide" evidence="2">
    <location>
        <begin position="1"/>
        <end position="21"/>
    </location>
</feature>
<feature type="chain" id="PRO_5015742111" description="Hemolysin-type calcium binding protein" evidence="2">
    <location>
        <begin position="22"/>
        <end position="315"/>
    </location>
</feature>
<dbReference type="PROSITE" id="PS51257">
    <property type="entry name" value="PROKAR_LIPOPROTEIN"/>
    <property type="match status" value="1"/>
</dbReference>
<evidence type="ECO:0000256" key="1">
    <source>
        <dbReference type="SAM" id="MobiDB-lite"/>
    </source>
</evidence>
<dbReference type="AlphaFoldDB" id="A0A2S9YFH2"/>
<proteinExistence type="predicted"/>
<dbReference type="PANTHER" id="PTHR39431:SF1">
    <property type="entry name" value="FRPA_C-RELATED PROTEIN"/>
    <property type="match status" value="1"/>
</dbReference>
<evidence type="ECO:0000256" key="2">
    <source>
        <dbReference type="SAM" id="SignalP"/>
    </source>
</evidence>
<evidence type="ECO:0008006" key="5">
    <source>
        <dbReference type="Google" id="ProtNLM"/>
    </source>
</evidence>
<accession>A0A2S9YFH2</accession>
<feature type="region of interest" description="Disordered" evidence="1">
    <location>
        <begin position="32"/>
        <end position="53"/>
    </location>
</feature>